<sequence>MNIMETGTAGDAPTPSAADTARAANRKLLQRLVAGLLEDPEADLMALIPSDYAAEVGSLQDHQQQDNETTKLAHLNRKAISALLARFEKRPTDDLTNAFPPVYSIKRERELEVRRASDSDRNPVATDEHSIAPEDSKSTPFFGPTGFLESTTLKIIAPLSSSVDRLVQQSKSEAGTEDTVAALHHLIRHSEPLWLGCLARRFVSKLSNDLVVKAIRTDQSNHHTALELLAEKVPDLPIPRSHGLVWLGRWSLLFMSYVPKHTLTEVWPNLSYPEKLSLTKQLNGIFEKVRQIEQDNRPLGLVNGQGVVEQRGREEEFQPERMVQNISEFEEFVFSYKPWVSDNYIRFLKLLLPPARLHDKCVFTHTDVRPDNIMVDWNGEEWKISGVIDWDGAGYYPPYWEAVKSTRTFLANNDSDWYLMQPQCIAPSTFANQWLVDRLWEEIIDRFSQLDKSWSVRKAAEQRQRQNEELWAACEKGKTAE</sequence>
<dbReference type="InterPro" id="IPR051678">
    <property type="entry name" value="AGP_Transferase"/>
</dbReference>
<dbReference type="Pfam" id="PF01636">
    <property type="entry name" value="APH"/>
    <property type="match status" value="1"/>
</dbReference>
<organism evidence="3 4">
    <name type="scientific">Pseudocercospora fuligena</name>
    <dbReference type="NCBI Taxonomy" id="685502"/>
    <lineage>
        <taxon>Eukaryota</taxon>
        <taxon>Fungi</taxon>
        <taxon>Dikarya</taxon>
        <taxon>Ascomycota</taxon>
        <taxon>Pezizomycotina</taxon>
        <taxon>Dothideomycetes</taxon>
        <taxon>Dothideomycetidae</taxon>
        <taxon>Mycosphaerellales</taxon>
        <taxon>Mycosphaerellaceae</taxon>
        <taxon>Pseudocercospora</taxon>
    </lineage>
</organism>
<protein>
    <recommendedName>
        <fullName evidence="2">Aminoglycoside phosphotransferase domain-containing protein</fullName>
    </recommendedName>
</protein>
<dbReference type="Proteomes" id="UP000660729">
    <property type="component" value="Unassembled WGS sequence"/>
</dbReference>
<dbReference type="PANTHER" id="PTHR21310:SF15">
    <property type="entry name" value="AMINOGLYCOSIDE PHOSPHOTRANSFERASE DOMAIN-CONTAINING PROTEIN"/>
    <property type="match status" value="1"/>
</dbReference>
<gene>
    <name evidence="3" type="ORF">HII31_05533</name>
</gene>
<evidence type="ECO:0000256" key="1">
    <source>
        <dbReference type="SAM" id="MobiDB-lite"/>
    </source>
</evidence>
<feature type="region of interest" description="Disordered" evidence="1">
    <location>
        <begin position="1"/>
        <end position="20"/>
    </location>
</feature>
<dbReference type="PANTHER" id="PTHR21310">
    <property type="entry name" value="AMINOGLYCOSIDE PHOSPHOTRANSFERASE-RELATED-RELATED"/>
    <property type="match status" value="1"/>
</dbReference>
<dbReference type="EMBL" id="JABCIY010000093">
    <property type="protein sequence ID" value="KAF7193099.1"/>
    <property type="molecule type" value="Genomic_DNA"/>
</dbReference>
<feature type="region of interest" description="Disordered" evidence="1">
    <location>
        <begin position="112"/>
        <end position="138"/>
    </location>
</feature>
<evidence type="ECO:0000259" key="2">
    <source>
        <dbReference type="Pfam" id="PF01636"/>
    </source>
</evidence>
<evidence type="ECO:0000313" key="3">
    <source>
        <dbReference type="EMBL" id="KAF7193099.1"/>
    </source>
</evidence>
<dbReference type="AlphaFoldDB" id="A0A8H6RL94"/>
<feature type="domain" description="Aminoglycoside phosphotransferase" evidence="2">
    <location>
        <begin position="221"/>
        <end position="409"/>
    </location>
</feature>
<proteinExistence type="predicted"/>
<dbReference type="InterPro" id="IPR011009">
    <property type="entry name" value="Kinase-like_dom_sf"/>
</dbReference>
<name>A0A8H6RL94_9PEZI</name>
<reference evidence="3" key="1">
    <citation type="submission" date="2020-04" db="EMBL/GenBank/DDBJ databases">
        <title>Draft genome resource of the tomato pathogen Pseudocercospora fuligena.</title>
        <authorList>
            <person name="Zaccaron A."/>
        </authorList>
    </citation>
    <scope>NUCLEOTIDE SEQUENCE</scope>
    <source>
        <strain evidence="3">PF001</strain>
    </source>
</reference>
<feature type="compositionally biased region" description="Basic and acidic residues" evidence="1">
    <location>
        <begin position="112"/>
        <end position="137"/>
    </location>
</feature>
<comment type="caution">
    <text evidence="3">The sequence shown here is derived from an EMBL/GenBank/DDBJ whole genome shotgun (WGS) entry which is preliminary data.</text>
</comment>
<dbReference type="SUPFAM" id="SSF56112">
    <property type="entry name" value="Protein kinase-like (PK-like)"/>
    <property type="match status" value="1"/>
</dbReference>
<accession>A0A8H6RL94</accession>
<keyword evidence="4" id="KW-1185">Reference proteome</keyword>
<dbReference type="Gene3D" id="3.90.1200.10">
    <property type="match status" value="1"/>
</dbReference>
<evidence type="ECO:0000313" key="4">
    <source>
        <dbReference type="Proteomes" id="UP000660729"/>
    </source>
</evidence>
<dbReference type="InterPro" id="IPR002575">
    <property type="entry name" value="Aminoglycoside_PTrfase"/>
</dbReference>
<dbReference type="OrthoDB" id="4177236at2759"/>